<dbReference type="EMBL" id="UYSU01034329">
    <property type="protein sequence ID" value="VDL94213.1"/>
    <property type="molecule type" value="Genomic_DNA"/>
</dbReference>
<sequence>MSPPCTATATKEMQDARMIRKDDEIQGYADRNKMKNVFKAIKAIYGPCIKGTAQLLRSDGAALLTKE</sequence>
<protein>
    <submittedName>
        <fullName evidence="3">DDE_Tnp_1_7 domain-containing protein</fullName>
    </submittedName>
</protein>
<dbReference type="Proteomes" id="UP000275846">
    <property type="component" value="Unassembled WGS sequence"/>
</dbReference>
<evidence type="ECO:0000313" key="1">
    <source>
        <dbReference type="EMBL" id="VDL94213.1"/>
    </source>
</evidence>
<accession>A0A183SUD1</accession>
<evidence type="ECO:0000313" key="3">
    <source>
        <dbReference type="WBParaSite" id="SSLN_0000812801-mRNA-1"/>
    </source>
</evidence>
<reference evidence="1 2" key="2">
    <citation type="submission" date="2018-11" db="EMBL/GenBank/DDBJ databases">
        <authorList>
            <consortium name="Pathogen Informatics"/>
        </authorList>
    </citation>
    <scope>NUCLEOTIDE SEQUENCE [LARGE SCALE GENOMIC DNA]</scope>
    <source>
        <strain evidence="1 2">NST_G2</strain>
    </source>
</reference>
<gene>
    <name evidence="1" type="ORF">SSLN_LOCUS7828</name>
</gene>
<dbReference type="OrthoDB" id="6309051at2759"/>
<reference evidence="3" key="1">
    <citation type="submission" date="2016-06" db="UniProtKB">
        <authorList>
            <consortium name="WormBaseParasite"/>
        </authorList>
    </citation>
    <scope>IDENTIFICATION</scope>
</reference>
<keyword evidence="2" id="KW-1185">Reference proteome</keyword>
<evidence type="ECO:0000313" key="2">
    <source>
        <dbReference type="Proteomes" id="UP000275846"/>
    </source>
</evidence>
<proteinExistence type="predicted"/>
<name>A0A183SUD1_SCHSO</name>
<dbReference type="WBParaSite" id="SSLN_0000812801-mRNA-1">
    <property type="protein sequence ID" value="SSLN_0000812801-mRNA-1"/>
    <property type="gene ID" value="SSLN_0000812801"/>
</dbReference>
<organism evidence="3">
    <name type="scientific">Schistocephalus solidus</name>
    <name type="common">Tapeworm</name>
    <dbReference type="NCBI Taxonomy" id="70667"/>
    <lineage>
        <taxon>Eukaryota</taxon>
        <taxon>Metazoa</taxon>
        <taxon>Spiralia</taxon>
        <taxon>Lophotrochozoa</taxon>
        <taxon>Platyhelminthes</taxon>
        <taxon>Cestoda</taxon>
        <taxon>Eucestoda</taxon>
        <taxon>Diphyllobothriidea</taxon>
        <taxon>Diphyllobothriidae</taxon>
        <taxon>Schistocephalus</taxon>
    </lineage>
</organism>
<dbReference type="AlphaFoldDB" id="A0A183SUD1"/>